<organism evidence="7 8">
    <name type="scientific">Nonlabens ulvanivorans</name>
    <name type="common">Persicivirga ulvanivorans</name>
    <dbReference type="NCBI Taxonomy" id="906888"/>
    <lineage>
        <taxon>Bacteria</taxon>
        <taxon>Pseudomonadati</taxon>
        <taxon>Bacteroidota</taxon>
        <taxon>Flavobacteriia</taxon>
        <taxon>Flavobacteriales</taxon>
        <taxon>Flavobacteriaceae</taxon>
        <taxon>Nonlabens</taxon>
    </lineage>
</organism>
<feature type="transmembrane region" description="Helical" evidence="5">
    <location>
        <begin position="277"/>
        <end position="298"/>
    </location>
</feature>
<dbReference type="EMBL" id="BBNT01000003">
    <property type="protein sequence ID" value="GAL74891.1"/>
    <property type="molecule type" value="Genomic_DNA"/>
</dbReference>
<accession>A0A090WD48</accession>
<dbReference type="Proteomes" id="UP000029647">
    <property type="component" value="Unassembled WGS sequence"/>
</dbReference>
<keyword evidence="3 5" id="KW-1133">Transmembrane helix</keyword>
<dbReference type="SMART" id="SM00752">
    <property type="entry name" value="HTTM"/>
    <property type="match status" value="1"/>
</dbReference>
<reference evidence="7 8" key="1">
    <citation type="journal article" date="2014" name="Genome Announc.">
        <title>Draft Genome Sequences of Marine Flavobacterium Nonlabens Strains NR17, NR24, NR27, NR32, NR33, and Ara13.</title>
        <authorList>
            <person name="Nakanishi M."/>
            <person name="Meirelles P."/>
            <person name="Suzuki R."/>
            <person name="Takatani N."/>
            <person name="Mino S."/>
            <person name="Suda W."/>
            <person name="Oshima K."/>
            <person name="Hattori M."/>
            <person name="Ohkuma M."/>
            <person name="Hosokawa M."/>
            <person name="Miyashita K."/>
            <person name="Thompson F.L."/>
            <person name="Niwa A."/>
            <person name="Sawabe T."/>
            <person name="Sawabe T."/>
        </authorList>
    </citation>
    <scope>NUCLEOTIDE SEQUENCE [LARGE SCALE GENOMIC DNA]</scope>
    <source>
        <strain evidence="8">JCM19275</strain>
    </source>
</reference>
<dbReference type="GO" id="GO:0012505">
    <property type="term" value="C:endomembrane system"/>
    <property type="evidence" value="ECO:0007669"/>
    <property type="project" value="UniProtKB-SubCell"/>
</dbReference>
<dbReference type="InterPro" id="IPR053934">
    <property type="entry name" value="HTTM_dom"/>
</dbReference>
<evidence type="ECO:0000313" key="8">
    <source>
        <dbReference type="Proteomes" id="UP000029647"/>
    </source>
</evidence>
<feature type="transmembrane region" description="Helical" evidence="5">
    <location>
        <begin position="170"/>
        <end position="189"/>
    </location>
</feature>
<keyword evidence="2 5" id="KW-0812">Transmembrane</keyword>
<evidence type="ECO:0000256" key="2">
    <source>
        <dbReference type="ARBA" id="ARBA00022692"/>
    </source>
</evidence>
<sequence>MRRFLIISCCMLTKLIARLNSKIIPFDLRSLGIFRIILGLAIIYNLVFYRFPAVGVFYNTPDLIPPSTIANYYGTPLQLFNWIDSDLWYNSLFLIMLLLSILLTVGYQLKWVIPALFVLFGSMITTNPYVAHGVEYLEETALFWAIFLPLDKRFSITKITDVRTQNSGNFAHLGLHFQLFLIYFSSWIFKNGELWQSGKILEIVSKDLIHSKPLLQGISNQPEVLEILTYSGFYLEVIISLLILSAFFFKNSRKWVFISILILHATMALYLHVGTFFIIGFAFSILFLPAGFWDHRIINRLYSPTGMIDVSQKEKLNQLKTIGILVFMAFILHGNLHHWSKNSYLSPTLLKLPFYHYTIGRQLPDPGIFTGFWHQSWKFFPNNIYDDLGDFIFIGYNASGKAIELRTGTELTISESDDTIEINPLPSHSYFGAEFTFGVYYKFYQNRFPESTQQGWLTIELDNYKKAHPKNKISKAELWKLKRFHHYEGEHLKLQDSLIKICTIYNPIK</sequence>
<keyword evidence="4 5" id="KW-0472">Membrane</keyword>
<feature type="transmembrane region" description="Helical" evidence="5">
    <location>
        <begin position="31"/>
        <end position="49"/>
    </location>
</feature>
<dbReference type="Pfam" id="PF05090">
    <property type="entry name" value="HTTM"/>
    <property type="match status" value="1"/>
</dbReference>
<comment type="subcellular location">
    <subcellularLocation>
        <location evidence="1">Endomembrane system</location>
        <topology evidence="1">Multi-pass membrane protein</topology>
    </subcellularLocation>
</comment>
<evidence type="ECO:0000313" key="7">
    <source>
        <dbReference type="EMBL" id="GAL74891.1"/>
    </source>
</evidence>
<name>A0A090WD48_NONUL</name>
<gene>
    <name evidence="7" type="ORF">JCM19275_930</name>
</gene>
<dbReference type="PANTHER" id="PTHR39535:SF2">
    <property type="entry name" value="HTTM DOMAIN-CONTAINING PROTEIN"/>
    <property type="match status" value="1"/>
</dbReference>
<dbReference type="InterPro" id="IPR052964">
    <property type="entry name" value="Sporulation_signal_mat"/>
</dbReference>
<dbReference type="AlphaFoldDB" id="A0A090WD48"/>
<evidence type="ECO:0000256" key="3">
    <source>
        <dbReference type="ARBA" id="ARBA00022989"/>
    </source>
</evidence>
<proteinExistence type="predicted"/>
<evidence type="ECO:0000256" key="4">
    <source>
        <dbReference type="ARBA" id="ARBA00023136"/>
    </source>
</evidence>
<feature type="domain" description="HTTM-like" evidence="6">
    <location>
        <begin position="23"/>
        <end position="292"/>
    </location>
</feature>
<evidence type="ECO:0000259" key="6">
    <source>
        <dbReference type="SMART" id="SM00752"/>
    </source>
</evidence>
<dbReference type="InterPro" id="IPR011020">
    <property type="entry name" value="HTTM-like"/>
</dbReference>
<feature type="transmembrane region" description="Helical" evidence="5">
    <location>
        <begin position="87"/>
        <end position="109"/>
    </location>
</feature>
<comment type="caution">
    <text evidence="7">The sequence shown here is derived from an EMBL/GenBank/DDBJ whole genome shotgun (WGS) entry which is preliminary data.</text>
</comment>
<dbReference type="PANTHER" id="PTHR39535">
    <property type="entry name" value="SPORULATION-DELAYING PROTEIN SDPB"/>
    <property type="match status" value="1"/>
</dbReference>
<protein>
    <recommendedName>
        <fullName evidence="6">HTTM-like domain-containing protein</fullName>
    </recommendedName>
</protein>
<evidence type="ECO:0000256" key="5">
    <source>
        <dbReference type="SAM" id="Phobius"/>
    </source>
</evidence>
<feature type="transmembrane region" description="Helical" evidence="5">
    <location>
        <begin position="227"/>
        <end position="248"/>
    </location>
</feature>
<evidence type="ECO:0000256" key="1">
    <source>
        <dbReference type="ARBA" id="ARBA00004127"/>
    </source>
</evidence>